<feature type="compositionally biased region" description="Basic and acidic residues" evidence="3">
    <location>
        <begin position="225"/>
        <end position="235"/>
    </location>
</feature>
<dbReference type="GO" id="GO:0051603">
    <property type="term" value="P:proteolysis involved in protein catabolic process"/>
    <property type="evidence" value="ECO:0007669"/>
    <property type="project" value="TreeGrafter"/>
</dbReference>
<dbReference type="InterPro" id="IPR003959">
    <property type="entry name" value="ATPase_AAA_core"/>
</dbReference>
<dbReference type="InterPro" id="IPR050052">
    <property type="entry name" value="ATP-dep_Clp_protease_ClpX"/>
</dbReference>
<dbReference type="InterPro" id="IPR019489">
    <property type="entry name" value="Clp_ATPase_C"/>
</dbReference>
<comment type="caution">
    <text evidence="6">The sequence shown here is derived from an EMBL/GenBank/DDBJ whole genome shotgun (WGS) entry which is preliminary data.</text>
</comment>
<dbReference type="Proteomes" id="UP000193560">
    <property type="component" value="Unassembled WGS sequence"/>
</dbReference>
<evidence type="ECO:0000313" key="7">
    <source>
        <dbReference type="Proteomes" id="UP000193560"/>
    </source>
</evidence>
<dbReference type="STRING" id="90262.A0A1X2IU98"/>
<proteinExistence type="predicted"/>
<dbReference type="Pfam" id="PF10431">
    <property type="entry name" value="ClpB_D2-small"/>
    <property type="match status" value="1"/>
</dbReference>
<dbReference type="InterPro" id="IPR003593">
    <property type="entry name" value="AAA+_ATPase"/>
</dbReference>
<feature type="domain" description="Clp ATPase C-terminal" evidence="5">
    <location>
        <begin position="476"/>
        <end position="570"/>
    </location>
</feature>
<keyword evidence="1" id="KW-0547">Nucleotide-binding</keyword>
<keyword evidence="2" id="KW-0067">ATP-binding</keyword>
<dbReference type="EMBL" id="MCGE01000004">
    <property type="protein sequence ID" value="ORZ22375.1"/>
    <property type="molecule type" value="Genomic_DNA"/>
</dbReference>
<dbReference type="GO" id="GO:0016887">
    <property type="term" value="F:ATP hydrolysis activity"/>
    <property type="evidence" value="ECO:0007669"/>
    <property type="project" value="InterPro"/>
</dbReference>
<evidence type="ECO:0000256" key="2">
    <source>
        <dbReference type="ARBA" id="ARBA00022840"/>
    </source>
</evidence>
<dbReference type="OrthoDB" id="1721884at2759"/>
<organism evidence="6 7">
    <name type="scientific">Absidia repens</name>
    <dbReference type="NCBI Taxonomy" id="90262"/>
    <lineage>
        <taxon>Eukaryota</taxon>
        <taxon>Fungi</taxon>
        <taxon>Fungi incertae sedis</taxon>
        <taxon>Mucoromycota</taxon>
        <taxon>Mucoromycotina</taxon>
        <taxon>Mucoromycetes</taxon>
        <taxon>Mucorales</taxon>
        <taxon>Cunninghamellaceae</taxon>
        <taxon>Absidia</taxon>
    </lineage>
</organism>
<dbReference type="Gene3D" id="3.40.50.300">
    <property type="entry name" value="P-loop containing nucleotide triphosphate hydrolases"/>
    <property type="match status" value="1"/>
</dbReference>
<keyword evidence="7" id="KW-1185">Reference proteome</keyword>
<evidence type="ECO:0000259" key="4">
    <source>
        <dbReference type="SMART" id="SM00382"/>
    </source>
</evidence>
<evidence type="ECO:0000313" key="6">
    <source>
        <dbReference type="EMBL" id="ORZ22375.1"/>
    </source>
</evidence>
<dbReference type="SMART" id="SM01086">
    <property type="entry name" value="ClpB_D2-small"/>
    <property type="match status" value="1"/>
</dbReference>
<dbReference type="AlphaFoldDB" id="A0A1X2IU98"/>
<dbReference type="Pfam" id="PF07724">
    <property type="entry name" value="AAA_2"/>
    <property type="match status" value="1"/>
</dbReference>
<dbReference type="InterPro" id="IPR027417">
    <property type="entry name" value="P-loop_NTPase"/>
</dbReference>
<evidence type="ECO:0000256" key="3">
    <source>
        <dbReference type="SAM" id="MobiDB-lite"/>
    </source>
</evidence>
<dbReference type="SMART" id="SM00382">
    <property type="entry name" value="AAA"/>
    <property type="match status" value="1"/>
</dbReference>
<dbReference type="Gene3D" id="1.10.8.60">
    <property type="match status" value="1"/>
</dbReference>
<accession>A0A1X2IU98</accession>
<dbReference type="SUPFAM" id="SSF52540">
    <property type="entry name" value="P-loop containing nucleoside triphosphate hydrolases"/>
    <property type="match status" value="1"/>
</dbReference>
<gene>
    <name evidence="6" type="ORF">BCR42DRAFT_406059</name>
</gene>
<feature type="region of interest" description="Disordered" evidence="3">
    <location>
        <begin position="160"/>
        <end position="183"/>
    </location>
</feature>
<keyword evidence="6" id="KW-0378">Hydrolase</keyword>
<feature type="compositionally biased region" description="Basic and acidic residues" evidence="3">
    <location>
        <begin position="160"/>
        <end position="174"/>
    </location>
</feature>
<dbReference type="NCBIfam" id="NF003745">
    <property type="entry name" value="PRK05342.1"/>
    <property type="match status" value="1"/>
</dbReference>
<evidence type="ECO:0000259" key="5">
    <source>
        <dbReference type="SMART" id="SM01086"/>
    </source>
</evidence>
<dbReference type="GO" id="GO:0005524">
    <property type="term" value="F:ATP binding"/>
    <property type="evidence" value="ECO:0007669"/>
    <property type="project" value="UniProtKB-KW"/>
</dbReference>
<dbReference type="PANTHER" id="PTHR48102">
    <property type="entry name" value="ATP-DEPENDENT CLP PROTEASE ATP-BINDING SUBUNIT CLPX-LIKE, MITOCHONDRIAL-RELATED"/>
    <property type="match status" value="1"/>
</dbReference>
<dbReference type="GO" id="GO:0005759">
    <property type="term" value="C:mitochondrial matrix"/>
    <property type="evidence" value="ECO:0007669"/>
    <property type="project" value="TreeGrafter"/>
</dbReference>
<evidence type="ECO:0000256" key="1">
    <source>
        <dbReference type="ARBA" id="ARBA00022741"/>
    </source>
</evidence>
<dbReference type="PANTHER" id="PTHR48102:SF7">
    <property type="entry name" value="ATP-DEPENDENT CLP PROTEASE ATP-BINDING SUBUNIT CLPX-LIKE, MITOCHONDRIAL"/>
    <property type="match status" value="1"/>
</dbReference>
<sequence length="601" mass="66698">MALPLQSASVNRITSPLLSCLYPYRPSTCLRLQRLAAVIPLQLSSYHTISNVTATMKTTLQRRNCIIINNEVIRTKRKYQTLECETDNRHTQTGKSKPISSSPIGGINNMQFNLADPRTIVKHLDDYVIGQERSKKILAVAVYNHYCRVQANLSKQIREQQRVETEERNHEQHHSSLPQDYYTSTPIESIGADLAPAERLSSYGKLSQRRTWLNPPTQTATHYRCPNETESKTSTLDFDKQANGEHVDDSTVYDKSNVLIIGPTGTGKTLLTKTLAQILGVPFSSNDATPLTMAGYVGEDVEVVVHRLLESCDYDVKKAETGIIFIDEIDKIARRSNSQSKDVGGEGVQMSLLRLLEGTTVTVTAMNGSSKRTFGGGSLGYGKSEPYTVDTSNILFILSGAFIGLEDIVKDRIAKGSIGFDAVLKSNSGDTVDISEGQNTVSVPPLSLVEPADLVKFGFIPEFIGRVPVVASVANLQVEDLVRILSEPKNSLVKQYKGLFDLSQVELHFSKSALRRIAELALEKKTGARGLRRIMEELLLDPMYDTPASFFRYVVIDSKVVSKEKEPIYLFQDQKTLVEQIIAEDDGLHIQSHQLAKEMTV</sequence>
<feature type="region of interest" description="Disordered" evidence="3">
    <location>
        <begin position="208"/>
        <end position="235"/>
    </location>
</feature>
<feature type="domain" description="AAA+ ATPase" evidence="4">
    <location>
        <begin position="254"/>
        <end position="424"/>
    </location>
</feature>
<dbReference type="FunFam" id="1.10.8.60:FF:000002">
    <property type="entry name" value="ATP-dependent Clp protease ATP-binding subunit ClpX"/>
    <property type="match status" value="1"/>
</dbReference>
<feature type="compositionally biased region" description="Polar residues" evidence="3">
    <location>
        <begin position="209"/>
        <end position="221"/>
    </location>
</feature>
<protein>
    <submittedName>
        <fullName evidence="6">p-loop containing nucleoside triphosphate hydrolase protein</fullName>
    </submittedName>
</protein>
<reference evidence="6 7" key="1">
    <citation type="submission" date="2016-07" db="EMBL/GenBank/DDBJ databases">
        <title>Pervasive Adenine N6-methylation of Active Genes in Fungi.</title>
        <authorList>
            <consortium name="DOE Joint Genome Institute"/>
            <person name="Mondo S.J."/>
            <person name="Dannebaum R.O."/>
            <person name="Kuo R.C."/>
            <person name="Labutti K."/>
            <person name="Haridas S."/>
            <person name="Kuo A."/>
            <person name="Salamov A."/>
            <person name="Ahrendt S.R."/>
            <person name="Lipzen A."/>
            <person name="Sullivan W."/>
            <person name="Andreopoulos W.B."/>
            <person name="Clum A."/>
            <person name="Lindquist E."/>
            <person name="Daum C."/>
            <person name="Ramamoorthy G.K."/>
            <person name="Gryganskyi A."/>
            <person name="Culley D."/>
            <person name="Magnuson J.K."/>
            <person name="James T.Y."/>
            <person name="O'Malley M.A."/>
            <person name="Stajich J.E."/>
            <person name="Spatafora J.W."/>
            <person name="Visel A."/>
            <person name="Grigoriev I.V."/>
        </authorList>
    </citation>
    <scope>NUCLEOTIDE SEQUENCE [LARGE SCALE GENOMIC DNA]</scope>
    <source>
        <strain evidence="6 7">NRRL 1336</strain>
    </source>
</reference>
<name>A0A1X2IU98_9FUNG</name>